<proteinExistence type="predicted"/>
<sequence>MQCLHMMEMEILWHRRCIHIQIVITDPYLLLTIHSLMLHNLTQLSQWFIFNRWGVNKYLGFLCHQMQHLKSLSLLMQNNIMAY</sequence>
<reference evidence="1 2" key="1">
    <citation type="submission" date="2018-04" db="EMBL/GenBank/DDBJ databases">
        <authorList>
            <person name="Vogel A."/>
        </authorList>
    </citation>
    <scope>NUCLEOTIDE SEQUENCE [LARGE SCALE GENOMIC DNA]</scope>
</reference>
<evidence type="ECO:0000313" key="1">
    <source>
        <dbReference type="EMBL" id="VFQ93328.1"/>
    </source>
</evidence>
<gene>
    <name evidence="1" type="ORF">CCAM_LOCUS35104</name>
</gene>
<dbReference type="Proteomes" id="UP000595140">
    <property type="component" value="Unassembled WGS sequence"/>
</dbReference>
<organism evidence="1 2">
    <name type="scientific">Cuscuta campestris</name>
    <dbReference type="NCBI Taxonomy" id="132261"/>
    <lineage>
        <taxon>Eukaryota</taxon>
        <taxon>Viridiplantae</taxon>
        <taxon>Streptophyta</taxon>
        <taxon>Embryophyta</taxon>
        <taxon>Tracheophyta</taxon>
        <taxon>Spermatophyta</taxon>
        <taxon>Magnoliopsida</taxon>
        <taxon>eudicotyledons</taxon>
        <taxon>Gunneridae</taxon>
        <taxon>Pentapetalae</taxon>
        <taxon>asterids</taxon>
        <taxon>lamiids</taxon>
        <taxon>Solanales</taxon>
        <taxon>Convolvulaceae</taxon>
        <taxon>Cuscuteae</taxon>
        <taxon>Cuscuta</taxon>
        <taxon>Cuscuta subgen. Grammica</taxon>
        <taxon>Cuscuta sect. Cleistogrammica</taxon>
    </lineage>
</organism>
<dbReference type="EMBL" id="OOIL02004840">
    <property type="protein sequence ID" value="VFQ93328.1"/>
    <property type="molecule type" value="Genomic_DNA"/>
</dbReference>
<protein>
    <submittedName>
        <fullName evidence="1">Uncharacterized protein</fullName>
    </submittedName>
</protein>
<evidence type="ECO:0000313" key="2">
    <source>
        <dbReference type="Proteomes" id="UP000595140"/>
    </source>
</evidence>
<accession>A0A484MZ80</accession>
<keyword evidence="2" id="KW-1185">Reference proteome</keyword>
<dbReference type="AlphaFoldDB" id="A0A484MZ80"/>
<name>A0A484MZ80_9ASTE</name>